<feature type="transmembrane region" description="Helical" evidence="3">
    <location>
        <begin position="248"/>
        <end position="268"/>
    </location>
</feature>
<dbReference type="PANTHER" id="PTHR31503">
    <property type="entry name" value="VACUOLAR CALCIUM ION TRANSPORTER"/>
    <property type="match status" value="1"/>
</dbReference>
<dbReference type="PANTHER" id="PTHR31503:SF20">
    <property type="entry name" value="CA(2+)_H(+) EXCHANGER, PUTATIVE (EUROFUNG)-RELATED"/>
    <property type="match status" value="1"/>
</dbReference>
<gene>
    <name evidence="5" type="ORF">D9756_003437</name>
</gene>
<dbReference type="OrthoDB" id="1699231at2759"/>
<protein>
    <submittedName>
        <fullName evidence="5">Uncharacterized protein</fullName>
    </submittedName>
</protein>
<evidence type="ECO:0000256" key="3">
    <source>
        <dbReference type="SAM" id="Phobius"/>
    </source>
</evidence>
<dbReference type="GO" id="GO:0000329">
    <property type="term" value="C:fungal-type vacuole membrane"/>
    <property type="evidence" value="ECO:0007669"/>
    <property type="project" value="TreeGrafter"/>
</dbReference>
<keyword evidence="3" id="KW-0472">Membrane</keyword>
<evidence type="ECO:0000313" key="6">
    <source>
        <dbReference type="Proteomes" id="UP000559027"/>
    </source>
</evidence>
<feature type="transmembrane region" description="Helical" evidence="3">
    <location>
        <begin position="275"/>
        <end position="295"/>
    </location>
</feature>
<dbReference type="InterPro" id="IPR004713">
    <property type="entry name" value="CaH_exchang"/>
</dbReference>
<dbReference type="EMBL" id="JAACJO010000004">
    <property type="protein sequence ID" value="KAF5359185.1"/>
    <property type="molecule type" value="Genomic_DNA"/>
</dbReference>
<accession>A0A8H5G6N9</accession>
<dbReference type="Proteomes" id="UP000559027">
    <property type="component" value="Unassembled WGS sequence"/>
</dbReference>
<feature type="transmembrane region" description="Helical" evidence="3">
    <location>
        <begin position="210"/>
        <end position="228"/>
    </location>
</feature>
<sequence>MKMHTSLMSISVGAILLPAAYHFMEDDKKNIETSASQSKHILLMSHGLWSHKHLYHDRHNKKSQPLPVQVRVGVPKSARIFKHAGKRIATSFSTLDVSRPASRTDPKPGIPLEQRSYASPSDSQLTLNVCPGNPKDIDMNDYPGSSTLRFVTPPKGVPLTHEDTLMSNQSSETIIPDAAKSYEDLRPESYVQVDERDLTPTRTQEKGPQLSWTITLTTMVIVAIVVSFTAEMLVESMNGVSSISKEWIGLIVLPSVSAVAVQIMSYVVADAKSNWLEGVILICLYVIIAVSFWFYPGSNLPAALANCAMAVSDPV</sequence>
<keyword evidence="4" id="KW-0732">Signal</keyword>
<keyword evidence="3" id="KW-1133">Transmembrane helix</keyword>
<name>A0A8H5G6N9_9AGAR</name>
<proteinExistence type="predicted"/>
<evidence type="ECO:0000313" key="5">
    <source>
        <dbReference type="EMBL" id="KAF5359185.1"/>
    </source>
</evidence>
<dbReference type="GO" id="GO:0006874">
    <property type="term" value="P:intracellular calcium ion homeostasis"/>
    <property type="evidence" value="ECO:0007669"/>
    <property type="project" value="TreeGrafter"/>
</dbReference>
<evidence type="ECO:0000256" key="1">
    <source>
        <dbReference type="ARBA" id="ARBA00023065"/>
    </source>
</evidence>
<organism evidence="5 6">
    <name type="scientific">Leucocoprinus leucothites</name>
    <dbReference type="NCBI Taxonomy" id="201217"/>
    <lineage>
        <taxon>Eukaryota</taxon>
        <taxon>Fungi</taxon>
        <taxon>Dikarya</taxon>
        <taxon>Basidiomycota</taxon>
        <taxon>Agaricomycotina</taxon>
        <taxon>Agaricomycetes</taxon>
        <taxon>Agaricomycetidae</taxon>
        <taxon>Agaricales</taxon>
        <taxon>Agaricineae</taxon>
        <taxon>Agaricaceae</taxon>
        <taxon>Leucocoprinus</taxon>
    </lineage>
</organism>
<keyword evidence="3" id="KW-0812">Transmembrane</keyword>
<keyword evidence="1" id="KW-0406">Ion transport</keyword>
<feature type="region of interest" description="Disordered" evidence="2">
    <location>
        <begin position="97"/>
        <end position="124"/>
    </location>
</feature>
<dbReference type="GO" id="GO:0015369">
    <property type="term" value="F:calcium:proton antiporter activity"/>
    <property type="evidence" value="ECO:0007669"/>
    <property type="project" value="TreeGrafter"/>
</dbReference>
<dbReference type="AlphaFoldDB" id="A0A8H5G6N9"/>
<keyword evidence="1" id="KW-0813">Transport</keyword>
<reference evidence="5 6" key="1">
    <citation type="journal article" date="2020" name="ISME J.">
        <title>Uncovering the hidden diversity of litter-decomposition mechanisms in mushroom-forming fungi.</title>
        <authorList>
            <person name="Floudas D."/>
            <person name="Bentzer J."/>
            <person name="Ahren D."/>
            <person name="Johansson T."/>
            <person name="Persson P."/>
            <person name="Tunlid A."/>
        </authorList>
    </citation>
    <scope>NUCLEOTIDE SEQUENCE [LARGE SCALE GENOMIC DNA]</scope>
    <source>
        <strain evidence="5 6">CBS 146.42</strain>
    </source>
</reference>
<evidence type="ECO:0000256" key="2">
    <source>
        <dbReference type="SAM" id="MobiDB-lite"/>
    </source>
</evidence>
<feature type="signal peptide" evidence="4">
    <location>
        <begin position="1"/>
        <end position="22"/>
    </location>
</feature>
<evidence type="ECO:0000256" key="4">
    <source>
        <dbReference type="SAM" id="SignalP"/>
    </source>
</evidence>
<comment type="caution">
    <text evidence="5">The sequence shown here is derived from an EMBL/GenBank/DDBJ whole genome shotgun (WGS) entry which is preliminary data.</text>
</comment>
<feature type="chain" id="PRO_5034757404" evidence="4">
    <location>
        <begin position="23"/>
        <end position="315"/>
    </location>
</feature>
<keyword evidence="6" id="KW-1185">Reference proteome</keyword>